<proteinExistence type="predicted"/>
<dbReference type="AlphaFoldDB" id="A6KLN3"/>
<gene>
    <name evidence="1" type="ORF">rCG_45190</name>
</gene>
<reference evidence="2" key="1">
    <citation type="submission" date="2005-09" db="EMBL/GenBank/DDBJ databases">
        <authorList>
            <person name="Mural R.J."/>
            <person name="Li P.W."/>
            <person name="Adams M.D."/>
            <person name="Amanatides P.G."/>
            <person name="Baden-Tillson H."/>
            <person name="Barnstead M."/>
            <person name="Chin S.H."/>
            <person name="Dew I."/>
            <person name="Evans C.A."/>
            <person name="Ferriera S."/>
            <person name="Flanigan M."/>
            <person name="Fosler C."/>
            <person name="Glodek A."/>
            <person name="Gu Z."/>
            <person name="Holt R.A."/>
            <person name="Jennings D."/>
            <person name="Kraft C.L."/>
            <person name="Lu F."/>
            <person name="Nguyen T."/>
            <person name="Nusskern D.R."/>
            <person name="Pfannkoch C.M."/>
            <person name="Sitter C."/>
            <person name="Sutton G.G."/>
            <person name="Venter J.C."/>
            <person name="Wang Z."/>
            <person name="Woodage T."/>
            <person name="Zheng X.H."/>
            <person name="Zhong F."/>
        </authorList>
    </citation>
    <scope>NUCLEOTIDE SEQUENCE [LARGE SCALE GENOMIC DNA]</scope>
    <source>
        <strain>BN</strain>
        <strain evidence="2">Sprague-Dawley</strain>
    </source>
</reference>
<evidence type="ECO:0000313" key="2">
    <source>
        <dbReference type="Proteomes" id="UP000234681"/>
    </source>
</evidence>
<organism evidence="1 2">
    <name type="scientific">Rattus norvegicus</name>
    <name type="common">Rat</name>
    <dbReference type="NCBI Taxonomy" id="10116"/>
    <lineage>
        <taxon>Eukaryota</taxon>
        <taxon>Metazoa</taxon>
        <taxon>Chordata</taxon>
        <taxon>Craniata</taxon>
        <taxon>Vertebrata</taxon>
        <taxon>Euteleostomi</taxon>
        <taxon>Mammalia</taxon>
        <taxon>Eutheria</taxon>
        <taxon>Euarchontoglires</taxon>
        <taxon>Glires</taxon>
        <taxon>Rodentia</taxon>
        <taxon>Myomorpha</taxon>
        <taxon>Muroidea</taxon>
        <taxon>Muridae</taxon>
        <taxon>Murinae</taxon>
        <taxon>Rattus</taxon>
    </lineage>
</organism>
<accession>A6KLN3</accession>
<name>A6KLN3_RAT</name>
<sequence>MNGTEYYLNFNIFQFKTSKSWGLWPKNNRSRHYLGALGKFPTSFFCVLDLTNFFFRTALLGFWIENEGQGIPMVKGVSRKIG</sequence>
<evidence type="ECO:0000313" key="1">
    <source>
        <dbReference type="EMBL" id="EDL86578.1"/>
    </source>
</evidence>
<dbReference type="Proteomes" id="UP000234681">
    <property type="component" value="Chromosome 17"/>
</dbReference>
<dbReference type="EMBL" id="CH474064">
    <property type="protein sequence ID" value="EDL86578.1"/>
    <property type="molecule type" value="Genomic_DNA"/>
</dbReference>
<protein>
    <submittedName>
        <fullName evidence="1">RCG45190</fullName>
    </submittedName>
</protein>